<organism evidence="2 3">
    <name type="scientific">Pheucticus melanocephalus</name>
    <name type="common">Black-headed grosbeak</name>
    <name type="synonym">Guiraca melanocephala</name>
    <dbReference type="NCBI Taxonomy" id="371919"/>
    <lineage>
        <taxon>Eukaryota</taxon>
        <taxon>Metazoa</taxon>
        <taxon>Chordata</taxon>
        <taxon>Craniata</taxon>
        <taxon>Vertebrata</taxon>
        <taxon>Euteleostomi</taxon>
        <taxon>Archelosauria</taxon>
        <taxon>Archosauria</taxon>
        <taxon>Dinosauria</taxon>
        <taxon>Saurischia</taxon>
        <taxon>Theropoda</taxon>
        <taxon>Coelurosauria</taxon>
        <taxon>Aves</taxon>
        <taxon>Neognathae</taxon>
        <taxon>Neoaves</taxon>
        <taxon>Telluraves</taxon>
        <taxon>Australaves</taxon>
        <taxon>Passeriformes</taxon>
        <taxon>Cardinalidae</taxon>
        <taxon>Pheucticus</taxon>
    </lineage>
</organism>
<proteinExistence type="predicted"/>
<feature type="coiled-coil region" evidence="1">
    <location>
        <begin position="8"/>
        <end position="46"/>
    </location>
</feature>
<feature type="non-terminal residue" evidence="2">
    <location>
        <position position="83"/>
    </location>
</feature>
<dbReference type="Proteomes" id="UP000578259">
    <property type="component" value="Unassembled WGS sequence"/>
</dbReference>
<accession>A0A7K7D4P5</accession>
<comment type="caution">
    <text evidence="2">The sequence shown here is derived from an EMBL/GenBank/DDBJ whole genome shotgun (WGS) entry which is preliminary data.</text>
</comment>
<dbReference type="PANTHER" id="PTHR37476:SF1">
    <property type="entry name" value="COILED-COIL DOMAIN-CONTAINING PROTEIN 171"/>
    <property type="match status" value="1"/>
</dbReference>
<keyword evidence="3" id="KW-1185">Reference proteome</keyword>
<dbReference type="EMBL" id="VZSJ01001143">
    <property type="protein sequence ID" value="NWY27468.1"/>
    <property type="molecule type" value="Genomic_DNA"/>
</dbReference>
<protein>
    <submittedName>
        <fullName evidence="2">CC171 protein</fullName>
    </submittedName>
</protein>
<evidence type="ECO:0000313" key="3">
    <source>
        <dbReference type="Proteomes" id="UP000578259"/>
    </source>
</evidence>
<keyword evidence="1" id="KW-0175">Coiled coil</keyword>
<dbReference type="PANTHER" id="PTHR37476">
    <property type="entry name" value="COILED-COIL DOMAIN-CONTAINING PROTEIN 171"/>
    <property type="match status" value="1"/>
</dbReference>
<dbReference type="AlphaFoldDB" id="A0A7K7D4P5"/>
<feature type="non-terminal residue" evidence="2">
    <location>
        <position position="1"/>
    </location>
</feature>
<sequence>NQSEMDPIEHLREKVHKLEKKNLELNNQHNQEVSRCEKEVMNLRLKLEKGEVLHQGLQSEMSLARKTSEIQLFSAEDELCDVK</sequence>
<reference evidence="2 3" key="1">
    <citation type="submission" date="2019-09" db="EMBL/GenBank/DDBJ databases">
        <title>Bird 10,000 Genomes (B10K) Project - Family phase.</title>
        <authorList>
            <person name="Zhang G."/>
        </authorList>
    </citation>
    <scope>NUCLEOTIDE SEQUENCE [LARGE SCALE GENOMIC DNA]</scope>
    <source>
        <strain evidence="2">OUT-0018</strain>
        <tissue evidence="2">Muscle</tissue>
    </source>
</reference>
<name>A0A7K7D4P5_PHEME</name>
<evidence type="ECO:0000256" key="1">
    <source>
        <dbReference type="SAM" id="Coils"/>
    </source>
</evidence>
<evidence type="ECO:0000313" key="2">
    <source>
        <dbReference type="EMBL" id="NWY27468.1"/>
    </source>
</evidence>
<gene>
    <name evidence="2" type="primary">Ccdc171_2</name>
    <name evidence="2" type="ORF">PHEMEL_R06256</name>
</gene>